<dbReference type="SUPFAM" id="SSF109854">
    <property type="entry name" value="DinB/YfiT-like putative metalloenzymes"/>
    <property type="match status" value="1"/>
</dbReference>
<dbReference type="Pfam" id="PF11716">
    <property type="entry name" value="MDMPI_N"/>
    <property type="match status" value="1"/>
</dbReference>
<keyword evidence="3" id="KW-1185">Reference proteome</keyword>
<evidence type="ECO:0000313" key="3">
    <source>
        <dbReference type="Proteomes" id="UP000271573"/>
    </source>
</evidence>
<dbReference type="InterPro" id="IPR024344">
    <property type="entry name" value="MDMPI_metal-binding"/>
</dbReference>
<feature type="domain" description="Mycothiol-dependent maleylpyruvate isomerase metal-binding" evidence="1">
    <location>
        <begin position="11"/>
        <end position="52"/>
    </location>
</feature>
<dbReference type="AlphaFoldDB" id="A0A3G9IY05"/>
<dbReference type="KEGG" id="nbe:Back2_04650"/>
<sequence>MSPAENHRNRAAAFGGLVAGVTDWSAPTPVAGWTARDVLTHLVSWPAAFLASAGIDLPPVPSEPVAAWTSHAARLQALFDDSPDLVISGTPMGPQPVAELLDQIYTGDVFLHSWDLALASGQLPPLDEETSAMMLAGMTTIEPMLRDSGQYGPAVHVGADRSAVDRLIGFIGRDPDWTPS</sequence>
<dbReference type="RefSeq" id="WP_125566399.1">
    <property type="nucleotide sequence ID" value="NZ_AP019307.1"/>
</dbReference>
<accession>A0A3G9IY05</accession>
<dbReference type="Proteomes" id="UP000271573">
    <property type="component" value="Chromosome"/>
</dbReference>
<dbReference type="NCBIfam" id="TIGR03083">
    <property type="entry name" value="maleylpyruvate isomerase family mycothiol-dependent enzyme"/>
    <property type="match status" value="1"/>
</dbReference>
<reference evidence="2 3" key="1">
    <citation type="submission" date="2018-11" db="EMBL/GenBank/DDBJ databases">
        <title>Complete genome sequence of Nocardioides baekrokdamisoli strain KCTC 39748.</title>
        <authorList>
            <person name="Kang S.W."/>
            <person name="Lee K.C."/>
            <person name="Kim K.K."/>
            <person name="Kim J.S."/>
            <person name="Kim D.S."/>
            <person name="Ko S.H."/>
            <person name="Yang S.H."/>
            <person name="Shin Y.K."/>
            <person name="Lee J.S."/>
        </authorList>
    </citation>
    <scope>NUCLEOTIDE SEQUENCE [LARGE SCALE GENOMIC DNA]</scope>
    <source>
        <strain evidence="2 3">KCTC 39748</strain>
    </source>
</reference>
<evidence type="ECO:0000259" key="1">
    <source>
        <dbReference type="Pfam" id="PF11716"/>
    </source>
</evidence>
<dbReference type="Gene3D" id="1.20.120.450">
    <property type="entry name" value="dinb family like domain"/>
    <property type="match status" value="1"/>
</dbReference>
<gene>
    <name evidence="2" type="ORF">Back2_04650</name>
</gene>
<dbReference type="EMBL" id="AP019307">
    <property type="protein sequence ID" value="BBH16178.1"/>
    <property type="molecule type" value="Genomic_DNA"/>
</dbReference>
<dbReference type="GO" id="GO:0046872">
    <property type="term" value="F:metal ion binding"/>
    <property type="evidence" value="ECO:0007669"/>
    <property type="project" value="InterPro"/>
</dbReference>
<dbReference type="InterPro" id="IPR034660">
    <property type="entry name" value="DinB/YfiT-like"/>
</dbReference>
<evidence type="ECO:0000313" key="2">
    <source>
        <dbReference type="EMBL" id="BBH16178.1"/>
    </source>
</evidence>
<name>A0A3G9IY05_9ACTN</name>
<protein>
    <recommendedName>
        <fullName evidence="1">Mycothiol-dependent maleylpyruvate isomerase metal-binding domain-containing protein</fullName>
    </recommendedName>
</protein>
<dbReference type="OrthoDB" id="5185819at2"/>
<dbReference type="InterPro" id="IPR017517">
    <property type="entry name" value="Maleyloyr_isom"/>
</dbReference>
<proteinExistence type="predicted"/>
<organism evidence="2 3">
    <name type="scientific">Nocardioides baekrokdamisoli</name>
    <dbReference type="NCBI Taxonomy" id="1804624"/>
    <lineage>
        <taxon>Bacteria</taxon>
        <taxon>Bacillati</taxon>
        <taxon>Actinomycetota</taxon>
        <taxon>Actinomycetes</taxon>
        <taxon>Propionibacteriales</taxon>
        <taxon>Nocardioidaceae</taxon>
        <taxon>Nocardioides</taxon>
    </lineage>
</organism>